<dbReference type="EMBL" id="JAJJMB010017633">
    <property type="protein sequence ID" value="KAI3837093.1"/>
    <property type="molecule type" value="Genomic_DNA"/>
</dbReference>
<organism evidence="1 2">
    <name type="scientific">Papaver atlanticum</name>
    <dbReference type="NCBI Taxonomy" id="357466"/>
    <lineage>
        <taxon>Eukaryota</taxon>
        <taxon>Viridiplantae</taxon>
        <taxon>Streptophyta</taxon>
        <taxon>Embryophyta</taxon>
        <taxon>Tracheophyta</taxon>
        <taxon>Spermatophyta</taxon>
        <taxon>Magnoliopsida</taxon>
        <taxon>Ranunculales</taxon>
        <taxon>Papaveraceae</taxon>
        <taxon>Papaveroideae</taxon>
        <taxon>Papaver</taxon>
    </lineage>
</organism>
<proteinExistence type="predicted"/>
<name>A0AAD4X408_9MAGN</name>
<evidence type="ECO:0000313" key="2">
    <source>
        <dbReference type="Proteomes" id="UP001202328"/>
    </source>
</evidence>
<comment type="caution">
    <text evidence="1">The sequence shown here is derived from an EMBL/GenBank/DDBJ whole genome shotgun (WGS) entry which is preliminary data.</text>
</comment>
<gene>
    <name evidence="1" type="ORF">MKW98_005426</name>
</gene>
<feature type="non-terminal residue" evidence="1">
    <location>
        <position position="81"/>
    </location>
</feature>
<reference evidence="1" key="1">
    <citation type="submission" date="2022-04" db="EMBL/GenBank/DDBJ databases">
        <title>A functionally conserved STORR gene fusion in Papaver species that diverged 16.8 million years ago.</title>
        <authorList>
            <person name="Catania T."/>
        </authorList>
    </citation>
    <scope>NUCLEOTIDE SEQUENCE</scope>
    <source>
        <strain evidence="1">S-188037</strain>
    </source>
</reference>
<accession>A0AAD4X408</accession>
<protein>
    <submittedName>
        <fullName evidence="1">Uncharacterized protein</fullName>
    </submittedName>
</protein>
<sequence length="81" mass="9247">MCKIHLTISQDSSVGTDQSKAVLWSRIKDEMERQLPNIPTKRPWTSIQKPFQEISKDVALFAAKESEVEGEHHTGWGPEKK</sequence>
<dbReference type="Proteomes" id="UP001202328">
    <property type="component" value="Unassembled WGS sequence"/>
</dbReference>
<dbReference type="AlphaFoldDB" id="A0AAD4X408"/>
<keyword evidence="2" id="KW-1185">Reference proteome</keyword>
<evidence type="ECO:0000313" key="1">
    <source>
        <dbReference type="EMBL" id="KAI3837093.1"/>
    </source>
</evidence>